<name>D2VNA4_NAEGR</name>
<keyword evidence="1" id="KW-0812">Transmembrane</keyword>
<dbReference type="Proteomes" id="UP000006671">
    <property type="component" value="Unassembled WGS sequence"/>
</dbReference>
<keyword evidence="1" id="KW-0472">Membrane</keyword>
<dbReference type="KEGG" id="ngr:NAEGRDRAFT_70426"/>
<evidence type="ECO:0000256" key="1">
    <source>
        <dbReference type="SAM" id="Phobius"/>
    </source>
</evidence>
<dbReference type="EMBL" id="GG738884">
    <property type="protein sequence ID" value="EFC41707.1"/>
    <property type="molecule type" value="Genomic_DNA"/>
</dbReference>
<sequence length="338" mass="38958">MNQQQNLENSSHAASSRNGLIGGGLFFVNQILLAYRLGFQTLKKTVLGMREQFAANFSKEEEHYVYKQIDSMLRRGSDNPNLHSIVKSLEQVTFYSNQAEALFKFFAKDLKLPIVYGFQPFSQKENYPIDQSTRMGCVSLNNFKIQCVEQPGLNKIRGYISHIFTVLFGERVVGAKKQEEQSVQRNLLSLDGIASLLTSFGSVHTFGLLGVSLFPSASGDSDRKILKSRGIICTSQFKNYHEFYMTKSMLSKLKLEDKKIIGFKQTFLFGTMWEFYRKYIYRNEPFKNHGIYTINYHPFFELVMKLVTEKNVKYETSKSSLVGKLNSKQQQSEKMWKD</sequence>
<proteinExistence type="predicted"/>
<dbReference type="GeneID" id="8851254"/>
<dbReference type="OMA" id="QSTRMGC"/>
<dbReference type="OrthoDB" id="10308583at2759"/>
<dbReference type="RefSeq" id="XP_002674451.1">
    <property type="nucleotide sequence ID" value="XM_002674405.1"/>
</dbReference>
<reference evidence="2 3" key="1">
    <citation type="journal article" date="2010" name="Cell">
        <title>The genome of Naegleria gruberi illuminates early eukaryotic versatility.</title>
        <authorList>
            <person name="Fritz-Laylin L.K."/>
            <person name="Prochnik S.E."/>
            <person name="Ginger M.L."/>
            <person name="Dacks J.B."/>
            <person name="Carpenter M.L."/>
            <person name="Field M.C."/>
            <person name="Kuo A."/>
            <person name="Paredez A."/>
            <person name="Chapman J."/>
            <person name="Pham J."/>
            <person name="Shu S."/>
            <person name="Neupane R."/>
            <person name="Cipriano M."/>
            <person name="Mancuso J."/>
            <person name="Tu H."/>
            <person name="Salamov A."/>
            <person name="Lindquist E."/>
            <person name="Shapiro H."/>
            <person name="Lucas S."/>
            <person name="Grigoriev I.V."/>
            <person name="Cande W.Z."/>
            <person name="Fulton C."/>
            <person name="Rokhsar D.S."/>
            <person name="Dawson S.C."/>
        </authorList>
    </citation>
    <scope>NUCLEOTIDE SEQUENCE [LARGE SCALE GENOMIC DNA]</scope>
    <source>
        <strain evidence="2 3">NEG-M</strain>
    </source>
</reference>
<dbReference type="VEuPathDB" id="AmoebaDB:NAEGRDRAFT_70426"/>
<protein>
    <submittedName>
        <fullName evidence="2">Predicted protein</fullName>
    </submittedName>
</protein>
<accession>D2VNA4</accession>
<dbReference type="InParanoid" id="D2VNA4"/>
<evidence type="ECO:0000313" key="3">
    <source>
        <dbReference type="Proteomes" id="UP000006671"/>
    </source>
</evidence>
<gene>
    <name evidence="2" type="ORF">NAEGRDRAFT_70426</name>
</gene>
<keyword evidence="3" id="KW-1185">Reference proteome</keyword>
<keyword evidence="1" id="KW-1133">Transmembrane helix</keyword>
<dbReference type="AlphaFoldDB" id="D2VNA4"/>
<feature type="transmembrane region" description="Helical" evidence="1">
    <location>
        <begin position="20"/>
        <end position="39"/>
    </location>
</feature>
<organism evidence="3">
    <name type="scientific">Naegleria gruberi</name>
    <name type="common">Amoeba</name>
    <dbReference type="NCBI Taxonomy" id="5762"/>
    <lineage>
        <taxon>Eukaryota</taxon>
        <taxon>Discoba</taxon>
        <taxon>Heterolobosea</taxon>
        <taxon>Tetramitia</taxon>
        <taxon>Eutetramitia</taxon>
        <taxon>Vahlkampfiidae</taxon>
        <taxon>Naegleria</taxon>
    </lineage>
</organism>
<evidence type="ECO:0000313" key="2">
    <source>
        <dbReference type="EMBL" id="EFC41707.1"/>
    </source>
</evidence>